<comment type="caution">
    <text evidence="2">The sequence shown here is derived from an EMBL/GenBank/DDBJ whole genome shotgun (WGS) entry which is preliminary data.</text>
</comment>
<feature type="compositionally biased region" description="Polar residues" evidence="1">
    <location>
        <begin position="43"/>
        <end position="55"/>
    </location>
</feature>
<protein>
    <submittedName>
        <fullName evidence="2">Uncharacterized protein</fullName>
    </submittedName>
</protein>
<accession>A0AAE1C0P4</accession>
<evidence type="ECO:0000256" key="1">
    <source>
        <dbReference type="SAM" id="MobiDB-lite"/>
    </source>
</evidence>
<sequence length="293" mass="33117">MSSPLDVKRRKLNNASRTLSKPFVSPLRSDTAVPREPLKAHHNATSTTYTPSTLAHSIKTYDHPELTEKAPKLPQAQENKATPDRKYAVANTSSKRKDPAEVAAQRALTSLEFQIRALRNELDTLTQAQHISSSTTDAELEVLSTKWRHASQQAAEELFGTVKERVCRMGGVAAWRESEQRKHDRALGVGEFAQPAEEEQDDDDADCEFDSQGEELPEDEQAYRKSEKRRVRQEAMDAAEPADEVEDVREKAKAKVWQEEGKADDAFTIDMMLRSLNIELETIGYDKHAQRWT</sequence>
<dbReference type="PANTHER" id="PTHR28527">
    <property type="entry name" value="MATING-TYPE SWITCHING PROTEIN SWI2-RELATED"/>
    <property type="match status" value="1"/>
</dbReference>
<feature type="compositionally biased region" description="Acidic residues" evidence="1">
    <location>
        <begin position="196"/>
        <end position="220"/>
    </location>
</feature>
<gene>
    <name evidence="2" type="ORF">LTR78_005942</name>
</gene>
<evidence type="ECO:0000313" key="2">
    <source>
        <dbReference type="EMBL" id="KAK3674095.1"/>
    </source>
</evidence>
<evidence type="ECO:0000313" key="3">
    <source>
        <dbReference type="Proteomes" id="UP001274830"/>
    </source>
</evidence>
<dbReference type="Proteomes" id="UP001274830">
    <property type="component" value="Unassembled WGS sequence"/>
</dbReference>
<name>A0AAE1C0P4_9PEZI</name>
<reference evidence="2" key="1">
    <citation type="submission" date="2023-07" db="EMBL/GenBank/DDBJ databases">
        <title>Black Yeasts Isolated from many extreme environments.</title>
        <authorList>
            <person name="Coleine C."/>
            <person name="Stajich J.E."/>
            <person name="Selbmann L."/>
        </authorList>
    </citation>
    <scope>NUCLEOTIDE SEQUENCE</scope>
    <source>
        <strain evidence="2">CCFEE 5485</strain>
    </source>
</reference>
<feature type="compositionally biased region" description="Basic and acidic residues" evidence="1">
    <location>
        <begin position="59"/>
        <end position="71"/>
    </location>
</feature>
<dbReference type="GO" id="GO:0006310">
    <property type="term" value="P:DNA recombination"/>
    <property type="evidence" value="ECO:0007669"/>
    <property type="project" value="TreeGrafter"/>
</dbReference>
<dbReference type="EMBL" id="JAUTXT010000021">
    <property type="protein sequence ID" value="KAK3674095.1"/>
    <property type="molecule type" value="Genomic_DNA"/>
</dbReference>
<feature type="region of interest" description="Disordered" evidence="1">
    <location>
        <begin position="1"/>
        <end position="100"/>
    </location>
</feature>
<dbReference type="AlphaFoldDB" id="A0AAE1C0P4"/>
<keyword evidence="3" id="KW-1185">Reference proteome</keyword>
<organism evidence="2 3">
    <name type="scientific">Recurvomyces mirabilis</name>
    <dbReference type="NCBI Taxonomy" id="574656"/>
    <lineage>
        <taxon>Eukaryota</taxon>
        <taxon>Fungi</taxon>
        <taxon>Dikarya</taxon>
        <taxon>Ascomycota</taxon>
        <taxon>Pezizomycotina</taxon>
        <taxon>Dothideomycetes</taxon>
        <taxon>Dothideomycetidae</taxon>
        <taxon>Mycosphaerellales</taxon>
        <taxon>Teratosphaeriaceae</taxon>
        <taxon>Recurvomyces</taxon>
    </lineage>
</organism>
<dbReference type="Gene3D" id="6.10.140.1020">
    <property type="match status" value="1"/>
</dbReference>
<feature type="region of interest" description="Disordered" evidence="1">
    <location>
        <begin position="194"/>
        <end position="248"/>
    </location>
</feature>
<proteinExistence type="predicted"/>
<dbReference type="PANTHER" id="PTHR28527:SF1">
    <property type="entry name" value="SWI5-DEPENDENT RECOMBINATION DNA REPAIR PROTEIN 1"/>
    <property type="match status" value="1"/>
</dbReference>